<keyword evidence="6" id="KW-0966">Cell projection</keyword>
<sequence>MRITPSILARQAVAHINQNADAINASLEQLGTGRRIRRASDDPTGTVLALRLQRDIVVTDDDRQRVEQALPYLQAMDSALNQAIAILQRARALVLQASNDTLTSDQRTAIAKEMEALRSELVQVANARIGDRYLFAGTNILTKPFVTDLVGNVVYQGNNDQMQVALGNDETVPVTASGASVFQAGEDVFAVLKDAIAAMNAGDTETLRTTLLNRLDAGVQQILNAAASFGAQANRSERTIDTLQQQGQSFRIALSPVLDADIADAIATYQLRQTTLQATLFAASRILPLSLVDFMA</sequence>
<feature type="domain" description="Flagellin N-terminal" evidence="4">
    <location>
        <begin position="7"/>
        <end position="139"/>
    </location>
</feature>
<comment type="similarity">
    <text evidence="2">Belongs to the bacterial flagellin family.</text>
</comment>
<dbReference type="SUPFAM" id="SSF64518">
    <property type="entry name" value="Phase 1 flagellin"/>
    <property type="match status" value="1"/>
</dbReference>
<dbReference type="Proteomes" id="UP000236173">
    <property type="component" value="Unassembled WGS sequence"/>
</dbReference>
<keyword evidence="3" id="KW-0975">Bacterial flagellum</keyword>
<protein>
    <submittedName>
        <fullName evidence="6">Flagellin</fullName>
    </submittedName>
</protein>
<keyword evidence="6" id="KW-0969">Cilium</keyword>
<dbReference type="Pfam" id="PF00700">
    <property type="entry name" value="Flagellin_C"/>
    <property type="match status" value="1"/>
</dbReference>
<gene>
    <name evidence="6" type="primary">hag_2</name>
    <name evidence="6" type="ORF">HRbin17_02651</name>
</gene>
<organism evidence="6 7">
    <name type="scientific">Candidatus Fervidibacter japonicus</name>
    <dbReference type="NCBI Taxonomy" id="2035412"/>
    <lineage>
        <taxon>Bacteria</taxon>
        <taxon>Candidatus Fervidibacterota</taxon>
        <taxon>Candidatus Fervidibacter</taxon>
    </lineage>
</organism>
<dbReference type="AlphaFoldDB" id="A0A2H5XG04"/>
<dbReference type="InterPro" id="IPR001029">
    <property type="entry name" value="Flagellin_N"/>
</dbReference>
<dbReference type="GO" id="GO:0071973">
    <property type="term" value="P:bacterial-type flagellum-dependent cell motility"/>
    <property type="evidence" value="ECO:0007669"/>
    <property type="project" value="InterPro"/>
</dbReference>
<dbReference type="Pfam" id="PF00669">
    <property type="entry name" value="Flagellin_N"/>
    <property type="match status" value="1"/>
</dbReference>
<dbReference type="NCBIfam" id="TIGR02550">
    <property type="entry name" value="flagell_flgL"/>
    <property type="match status" value="1"/>
</dbReference>
<dbReference type="PANTHER" id="PTHR42792:SF1">
    <property type="entry name" value="FLAGELLAR HOOK-ASSOCIATED PROTEIN 3"/>
    <property type="match status" value="1"/>
</dbReference>
<dbReference type="InterPro" id="IPR001492">
    <property type="entry name" value="Flagellin"/>
</dbReference>
<evidence type="ECO:0000313" key="7">
    <source>
        <dbReference type="Proteomes" id="UP000236173"/>
    </source>
</evidence>
<evidence type="ECO:0000313" key="6">
    <source>
        <dbReference type="EMBL" id="GBD00115.1"/>
    </source>
</evidence>
<evidence type="ECO:0000256" key="3">
    <source>
        <dbReference type="ARBA" id="ARBA00023143"/>
    </source>
</evidence>
<proteinExistence type="inferred from homology"/>
<keyword evidence="6" id="KW-0282">Flagellum</keyword>
<evidence type="ECO:0000259" key="5">
    <source>
        <dbReference type="Pfam" id="PF00700"/>
    </source>
</evidence>
<feature type="domain" description="Flagellin C-terminal" evidence="5">
    <location>
        <begin position="215"/>
        <end position="292"/>
    </location>
</feature>
<dbReference type="InterPro" id="IPR013384">
    <property type="entry name" value="Flagell_FlgL"/>
</dbReference>
<dbReference type="PANTHER" id="PTHR42792">
    <property type="entry name" value="FLAGELLIN"/>
    <property type="match status" value="1"/>
</dbReference>
<evidence type="ECO:0000256" key="2">
    <source>
        <dbReference type="ARBA" id="ARBA00005709"/>
    </source>
</evidence>
<name>A0A2H5XG04_9BACT</name>
<comment type="subcellular location">
    <subcellularLocation>
        <location evidence="1">Bacterial flagellum</location>
    </subcellularLocation>
</comment>
<accession>A0A2H5XG04</accession>
<dbReference type="InterPro" id="IPR046358">
    <property type="entry name" value="Flagellin_C"/>
</dbReference>
<dbReference type="GO" id="GO:0005198">
    <property type="term" value="F:structural molecule activity"/>
    <property type="evidence" value="ECO:0007669"/>
    <property type="project" value="InterPro"/>
</dbReference>
<reference evidence="7" key="1">
    <citation type="submission" date="2017-09" db="EMBL/GenBank/DDBJ databases">
        <title>Metaegenomics of thermophilic ammonia-oxidizing enrichment culture.</title>
        <authorList>
            <person name="Kato S."/>
            <person name="Suzuki K."/>
        </authorList>
    </citation>
    <scope>NUCLEOTIDE SEQUENCE [LARGE SCALE GENOMIC DNA]</scope>
</reference>
<dbReference type="Gene3D" id="1.20.1330.10">
    <property type="entry name" value="f41 fragment of flagellin, N-terminal domain"/>
    <property type="match status" value="1"/>
</dbReference>
<evidence type="ECO:0000256" key="1">
    <source>
        <dbReference type="ARBA" id="ARBA00004365"/>
    </source>
</evidence>
<dbReference type="PRINTS" id="PR00207">
    <property type="entry name" value="FLAGELLIN"/>
</dbReference>
<comment type="caution">
    <text evidence="6">The sequence shown here is derived from an EMBL/GenBank/DDBJ whole genome shotgun (WGS) entry which is preliminary data.</text>
</comment>
<dbReference type="EMBL" id="BEHT01000052">
    <property type="protein sequence ID" value="GBD00115.1"/>
    <property type="molecule type" value="Genomic_DNA"/>
</dbReference>
<dbReference type="GO" id="GO:0009424">
    <property type="term" value="C:bacterial-type flagellum hook"/>
    <property type="evidence" value="ECO:0007669"/>
    <property type="project" value="InterPro"/>
</dbReference>
<evidence type="ECO:0000259" key="4">
    <source>
        <dbReference type="Pfam" id="PF00669"/>
    </source>
</evidence>